<gene>
    <name evidence="2" type="ORF">DASC09_054220</name>
</gene>
<dbReference type="GeneID" id="90076072"/>
<feature type="compositionally biased region" description="Basic residues" evidence="1">
    <location>
        <begin position="483"/>
        <end position="511"/>
    </location>
</feature>
<evidence type="ECO:0000256" key="1">
    <source>
        <dbReference type="SAM" id="MobiDB-lite"/>
    </source>
</evidence>
<dbReference type="EMBL" id="BTFZ01000013">
    <property type="protein sequence ID" value="GMM38097.1"/>
    <property type="molecule type" value="Genomic_DNA"/>
</dbReference>
<organism evidence="2 3">
    <name type="scientific">Saccharomycopsis crataegensis</name>
    <dbReference type="NCBI Taxonomy" id="43959"/>
    <lineage>
        <taxon>Eukaryota</taxon>
        <taxon>Fungi</taxon>
        <taxon>Dikarya</taxon>
        <taxon>Ascomycota</taxon>
        <taxon>Saccharomycotina</taxon>
        <taxon>Saccharomycetes</taxon>
        <taxon>Saccharomycopsidaceae</taxon>
        <taxon>Saccharomycopsis</taxon>
    </lineage>
</organism>
<keyword evidence="3" id="KW-1185">Reference proteome</keyword>
<feature type="compositionally biased region" description="Basic and acidic residues" evidence="1">
    <location>
        <begin position="545"/>
        <end position="561"/>
    </location>
</feature>
<feature type="region of interest" description="Disordered" evidence="1">
    <location>
        <begin position="205"/>
        <end position="247"/>
    </location>
</feature>
<dbReference type="Proteomes" id="UP001360560">
    <property type="component" value="Unassembled WGS sequence"/>
</dbReference>
<dbReference type="RefSeq" id="XP_064855093.1">
    <property type="nucleotide sequence ID" value="XM_064999021.1"/>
</dbReference>
<feature type="compositionally biased region" description="Basic residues" evidence="1">
    <location>
        <begin position="564"/>
        <end position="575"/>
    </location>
</feature>
<evidence type="ECO:0000313" key="2">
    <source>
        <dbReference type="EMBL" id="GMM38097.1"/>
    </source>
</evidence>
<protein>
    <submittedName>
        <fullName evidence="2">Uncharacterized protein</fullName>
    </submittedName>
</protein>
<accession>A0AAV5QT95</accession>
<reference evidence="2 3" key="1">
    <citation type="journal article" date="2023" name="Elife">
        <title>Identification of key yeast species and microbe-microbe interactions impacting larval growth of Drosophila in the wild.</title>
        <authorList>
            <person name="Mure A."/>
            <person name="Sugiura Y."/>
            <person name="Maeda R."/>
            <person name="Honda K."/>
            <person name="Sakurai N."/>
            <person name="Takahashi Y."/>
            <person name="Watada M."/>
            <person name="Katoh T."/>
            <person name="Gotoh A."/>
            <person name="Gotoh Y."/>
            <person name="Taniguchi I."/>
            <person name="Nakamura K."/>
            <person name="Hayashi T."/>
            <person name="Katayama T."/>
            <person name="Uemura T."/>
            <person name="Hattori Y."/>
        </authorList>
    </citation>
    <scope>NUCLEOTIDE SEQUENCE [LARGE SCALE GENOMIC DNA]</scope>
    <source>
        <strain evidence="2 3">SC-9</strain>
    </source>
</reference>
<name>A0AAV5QT95_9ASCO</name>
<proteinExistence type="predicted"/>
<feature type="region of interest" description="Disordered" evidence="1">
    <location>
        <begin position="477"/>
        <end position="575"/>
    </location>
</feature>
<dbReference type="AlphaFoldDB" id="A0AAV5QT95"/>
<evidence type="ECO:0000313" key="3">
    <source>
        <dbReference type="Proteomes" id="UP001360560"/>
    </source>
</evidence>
<sequence length="575" mass="64718">MFLNTITSLLDFHKKNASKIPSATSPAEISLLITNSCNTNNQDKINSPMEHELHLPNSSSIANSDNSLSFGERVASYMSKSRTQKAAYYSFPKHRHRFESSIYSSSDITSITSITPSFNISNVFDRFANVFKGKILTKKNFTLFVAEVAINMLSEQGRIGHHLELEHINSCIYVLWRTLELCQQGAVIDITNWDFCEQAEKSSVVDDDDKPSIGNFHAVNGSSIPNNVDDEDDNQNNLVSSNDSPQREDAIVDNEPVYEASINDQFKNFNNLEEFVAFANNIETSNMHIEAKVDNYLEQHQLIIGDEYYIFNDHGTHRADKALPACITIALAFDKCGIPIPQKSHVRFLDICLERYRDPPYNIPKFLDVKIEQCCCQGKALATFVFIARSYFSNGVRIDQYELAGLLHGIQEQFEKSCGRKNDSKLGWEGNSCSKSHCLCKNSGSANNYLSNFHESFASPMGKATIEKSLTISEKGSPLLKKGLQKKRSISKKKKKKKNKKKNGNKKKASIRKQPSTIKGQDKNIDATDESLTILPLAMSSPIEKNLEKAKQEKPNEESLTKRNPPRRLLPHCLL</sequence>
<comment type="caution">
    <text evidence="2">The sequence shown here is derived from an EMBL/GenBank/DDBJ whole genome shotgun (WGS) entry which is preliminary data.</text>
</comment>